<reference evidence="1 2" key="1">
    <citation type="submission" date="2023-02" db="EMBL/GenBank/DDBJ databases">
        <title>Evolution of Hrp T3SS in non-pathogenic Pseudomonas fluorescens.</title>
        <authorList>
            <person name="Liao K."/>
            <person name="Wei H."/>
            <person name="Gu Y."/>
        </authorList>
    </citation>
    <scope>NUCLEOTIDE SEQUENCE [LARGE SCALE GENOMIC DNA]</scope>
    <source>
        <strain evidence="1 2">FP2034</strain>
    </source>
</reference>
<protein>
    <submittedName>
        <fullName evidence="1">Uncharacterized protein</fullName>
    </submittedName>
</protein>
<keyword evidence="2" id="KW-1185">Reference proteome</keyword>
<dbReference type="RefSeq" id="WP_305468135.1">
    <property type="nucleotide sequence ID" value="NZ_CP117425.1"/>
</dbReference>
<gene>
    <name evidence="1" type="ORF">PSH92_21360</name>
</gene>
<organism evidence="1 2">
    <name type="scientific">Pseudomonas beijingensis</name>
    <dbReference type="NCBI Taxonomy" id="2954101"/>
    <lineage>
        <taxon>Bacteria</taxon>
        <taxon>Pseudomonadati</taxon>
        <taxon>Pseudomonadota</taxon>
        <taxon>Gammaproteobacteria</taxon>
        <taxon>Pseudomonadales</taxon>
        <taxon>Pseudomonadaceae</taxon>
        <taxon>Pseudomonas</taxon>
    </lineage>
</organism>
<evidence type="ECO:0000313" key="1">
    <source>
        <dbReference type="EMBL" id="WLG99889.1"/>
    </source>
</evidence>
<name>A0ABY9FCB7_9PSED</name>
<dbReference type="Proteomes" id="UP001224838">
    <property type="component" value="Chromosome"/>
</dbReference>
<evidence type="ECO:0000313" key="2">
    <source>
        <dbReference type="Proteomes" id="UP001224838"/>
    </source>
</evidence>
<proteinExistence type="predicted"/>
<accession>A0ABY9FCB7</accession>
<dbReference type="EMBL" id="CP117451">
    <property type="protein sequence ID" value="WLG99889.1"/>
    <property type="molecule type" value="Genomic_DNA"/>
</dbReference>
<sequence>MNSLLSEWCAYCEGKAFFDKAHFLGLLKVHSSAEELKRIFSYFPFSEELVDRAGRVLAAGEMESSLYLLPKCRVEKSQLIRLGGEWLKEQERACGVLGNLEIFELCHNAQIFFVDAQYMEGVLQQDIPHYWLFDEVGDAIRGSRIAESEQVYALFEALYGVAADYYLAWYIGRPLFKFDIDLEPYFKFWRAGGRCALTESGFLVANQEQGGQVSR</sequence>